<sequence>MSRRKISSESFSSLGSDYLETSPEEEGECPLSRLCWNDSRSPPGPPGSRSAANTATPAPAASAATAAAAAAAGSKRAQRRRRVNLDSLGESISLLTAPSPQTIQLTLKRTLQYYEHQVIGYRDAEKNFHNISNRCSHADHFNKEELEDVSEILQCTANVLGILIIHLYN</sequence>
<protein>
    <submittedName>
        <fullName evidence="3">Guanylate cyclase soluble subunit alpha-2-like</fullName>
    </submittedName>
</protein>
<proteinExistence type="predicted"/>
<reference evidence="3" key="1">
    <citation type="submission" date="2025-08" db="UniProtKB">
        <authorList>
            <consortium name="RefSeq"/>
        </authorList>
    </citation>
    <scope>IDENTIFICATION</scope>
</reference>
<dbReference type="GeneID" id="102001145"/>
<dbReference type="RefSeq" id="XP_026635106.1">
    <property type="nucleotide sequence ID" value="XM_026779305.1"/>
</dbReference>
<organism evidence="2 3">
    <name type="scientific">Microtus ochrogaster</name>
    <name type="common">Prairie vole</name>
    <dbReference type="NCBI Taxonomy" id="79684"/>
    <lineage>
        <taxon>Eukaryota</taxon>
        <taxon>Metazoa</taxon>
        <taxon>Chordata</taxon>
        <taxon>Craniata</taxon>
        <taxon>Vertebrata</taxon>
        <taxon>Euteleostomi</taxon>
        <taxon>Mammalia</taxon>
        <taxon>Eutheria</taxon>
        <taxon>Euarchontoglires</taxon>
        <taxon>Glires</taxon>
        <taxon>Rodentia</taxon>
        <taxon>Myomorpha</taxon>
        <taxon>Muroidea</taxon>
        <taxon>Cricetidae</taxon>
        <taxon>Arvicolinae</taxon>
        <taxon>Microtus</taxon>
    </lineage>
</organism>
<name>A0ABM1TZE4_MICOH</name>
<gene>
    <name evidence="3" type="primary">LOC102001145</name>
</gene>
<evidence type="ECO:0000313" key="2">
    <source>
        <dbReference type="Proteomes" id="UP000694915"/>
    </source>
</evidence>
<dbReference type="Proteomes" id="UP000694915">
    <property type="component" value="Chromosome 5"/>
</dbReference>
<keyword evidence="2" id="KW-1185">Reference proteome</keyword>
<feature type="region of interest" description="Disordered" evidence="1">
    <location>
        <begin position="1"/>
        <end position="81"/>
    </location>
</feature>
<evidence type="ECO:0000313" key="3">
    <source>
        <dbReference type="RefSeq" id="XP_026635106.1"/>
    </source>
</evidence>
<evidence type="ECO:0000256" key="1">
    <source>
        <dbReference type="SAM" id="MobiDB-lite"/>
    </source>
</evidence>
<accession>A0ABM1TZE4</accession>
<feature type="compositionally biased region" description="Low complexity" evidence="1">
    <location>
        <begin position="47"/>
        <end position="72"/>
    </location>
</feature>